<dbReference type="EMBL" id="CM010715">
    <property type="protein sequence ID" value="RZC46035.1"/>
    <property type="molecule type" value="Genomic_DNA"/>
</dbReference>
<gene>
    <name evidence="2" type="ORF">C5167_038986</name>
</gene>
<dbReference type="PANTHER" id="PTHR47382:SF3">
    <property type="entry name" value="ADENINE NUCLEOTIDE ALPHA HYDROLASES-LIKE SUPERFAMILY PROTEIN"/>
    <property type="match status" value="1"/>
</dbReference>
<organism evidence="2 3">
    <name type="scientific">Papaver somniferum</name>
    <name type="common">Opium poppy</name>
    <dbReference type="NCBI Taxonomy" id="3469"/>
    <lineage>
        <taxon>Eukaryota</taxon>
        <taxon>Viridiplantae</taxon>
        <taxon>Streptophyta</taxon>
        <taxon>Embryophyta</taxon>
        <taxon>Tracheophyta</taxon>
        <taxon>Spermatophyta</taxon>
        <taxon>Magnoliopsida</taxon>
        <taxon>Ranunculales</taxon>
        <taxon>Papaveraceae</taxon>
        <taxon>Papaveroideae</taxon>
        <taxon>Papaver</taxon>
    </lineage>
</organism>
<evidence type="ECO:0000313" key="3">
    <source>
        <dbReference type="Proteomes" id="UP000316621"/>
    </source>
</evidence>
<feature type="compositionally biased region" description="Low complexity" evidence="1">
    <location>
        <begin position="52"/>
        <end position="61"/>
    </location>
</feature>
<dbReference type="InterPro" id="IPR014729">
    <property type="entry name" value="Rossmann-like_a/b/a_fold"/>
</dbReference>
<reference evidence="2 3" key="1">
    <citation type="journal article" date="2018" name="Science">
        <title>The opium poppy genome and morphinan production.</title>
        <authorList>
            <person name="Guo L."/>
            <person name="Winzer T."/>
            <person name="Yang X."/>
            <person name="Li Y."/>
            <person name="Ning Z."/>
            <person name="He Z."/>
            <person name="Teodor R."/>
            <person name="Lu Y."/>
            <person name="Bowser T.A."/>
            <person name="Graham I.A."/>
            <person name="Ye K."/>
        </authorList>
    </citation>
    <scope>NUCLEOTIDE SEQUENCE [LARGE SCALE GENOMIC DNA]</scope>
    <source>
        <strain evidence="3">cv. HN1</strain>
        <tissue evidence="2">Leaves</tissue>
    </source>
</reference>
<proteinExistence type="predicted"/>
<feature type="region of interest" description="Disordered" evidence="1">
    <location>
        <begin position="282"/>
        <end position="358"/>
    </location>
</feature>
<dbReference type="Gene3D" id="3.40.50.620">
    <property type="entry name" value="HUPs"/>
    <property type="match status" value="1"/>
</dbReference>
<evidence type="ECO:0008006" key="4">
    <source>
        <dbReference type="Google" id="ProtNLM"/>
    </source>
</evidence>
<evidence type="ECO:0000256" key="1">
    <source>
        <dbReference type="SAM" id="MobiDB-lite"/>
    </source>
</evidence>
<sequence length="389" mass="42549">MNGTKPNGKDQIRDDEYEIDDKLYTNGFNSIYETGSNSSSCSEIEEIDEDNNNNNNNNNSSIRRETNRIGFLSFNDKHRGIPATIEEGSFEGVGVTLSGAQNIYVAVGGKLNSSLDALRWTLRHHPSTMRTINLIHVFPEVSFIPSPWCISNVTLSAFVGLLCMLIVGGRVPKDQVSPEELENYMSHQSHKRREFLQKFLDVCSVFKVTVETLLIESNNVAKAVADLILILNIKKLVVGTSKSSYKKLKKANGIGDQILKSASDACDIKIINNGKELAITEETMTPAGESPASTPRSNSGVIDETKTITVNGQSSASPLRRNSSVIDETKTITVNGQSSAPSSRRNSRPSSRRNSSNNVLADFDLDDLVKGSGSLSPFSCFASKFCLKQ</sequence>
<protein>
    <recommendedName>
        <fullName evidence="4">UspA domain-containing protein</fullName>
    </recommendedName>
</protein>
<dbReference type="CDD" id="cd01989">
    <property type="entry name" value="USP_STK_Ubox_N"/>
    <property type="match status" value="1"/>
</dbReference>
<dbReference type="Gramene" id="RZC46035">
    <property type="protein sequence ID" value="RZC46035"/>
    <property type="gene ID" value="C5167_038986"/>
</dbReference>
<dbReference type="AlphaFoldDB" id="A0A4Y7IF49"/>
<keyword evidence="3" id="KW-1185">Reference proteome</keyword>
<feature type="region of interest" description="Disordered" evidence="1">
    <location>
        <begin position="43"/>
        <end position="62"/>
    </location>
</feature>
<evidence type="ECO:0000313" key="2">
    <source>
        <dbReference type="EMBL" id="RZC46035.1"/>
    </source>
</evidence>
<feature type="compositionally biased region" description="Polar residues" evidence="1">
    <location>
        <begin position="307"/>
        <end position="337"/>
    </location>
</feature>
<name>A0A4Y7IF49_PAPSO</name>
<dbReference type="Proteomes" id="UP000316621">
    <property type="component" value="Chromosome 1"/>
</dbReference>
<feature type="compositionally biased region" description="Polar residues" evidence="1">
    <location>
        <begin position="291"/>
        <end position="300"/>
    </location>
</feature>
<dbReference type="PANTHER" id="PTHR47382">
    <property type="entry name" value="U-BOX DOMAIN-CONTAINING PROTEIN 52-LIKE"/>
    <property type="match status" value="1"/>
</dbReference>
<accession>A0A4Y7IF49</accession>
<dbReference type="SUPFAM" id="SSF52402">
    <property type="entry name" value="Adenine nucleotide alpha hydrolases-like"/>
    <property type="match status" value="1"/>
</dbReference>